<keyword evidence="1" id="KW-0472">Membrane</keyword>
<dbReference type="PATRIC" id="fig|1072256.5.peg.217"/>
<dbReference type="KEGG" id="cut:CUTER_01140"/>
<feature type="transmembrane region" description="Helical" evidence="1">
    <location>
        <begin position="50"/>
        <end position="81"/>
    </location>
</feature>
<reference evidence="3" key="2">
    <citation type="submission" date="2015-05" db="EMBL/GenBank/DDBJ databases">
        <title>Complete genome sequence of Corynebacterium uterequi DSM 45634, isolated from the uterus of a maiden mare.</title>
        <authorList>
            <person name="Ruckert C."/>
            <person name="Albersmeier A."/>
            <person name="Winkler A."/>
            <person name="Tauch A."/>
        </authorList>
    </citation>
    <scope>NUCLEOTIDE SEQUENCE [LARGE SCALE GENOMIC DNA]</scope>
    <source>
        <strain evidence="3">DSM 45634</strain>
    </source>
</reference>
<dbReference type="Pfam" id="PF10724">
    <property type="entry name" value="DUF2516"/>
    <property type="match status" value="1"/>
</dbReference>
<dbReference type="AlphaFoldDB" id="A0A0G3HE72"/>
<keyword evidence="3" id="KW-1185">Reference proteome</keyword>
<dbReference type="OrthoDB" id="4427346at2"/>
<keyword evidence="1" id="KW-1133">Transmembrane helix</keyword>
<proteinExistence type="predicted"/>
<keyword evidence="1" id="KW-0812">Transmembrane</keyword>
<dbReference type="EMBL" id="CP011546">
    <property type="protein sequence ID" value="AKK10248.1"/>
    <property type="molecule type" value="Genomic_DNA"/>
</dbReference>
<evidence type="ECO:0000256" key="1">
    <source>
        <dbReference type="SAM" id="Phobius"/>
    </source>
</evidence>
<dbReference type="InterPro" id="IPR019662">
    <property type="entry name" value="DUF2516"/>
</dbReference>
<evidence type="ECO:0000313" key="2">
    <source>
        <dbReference type="EMBL" id="AKK10248.1"/>
    </source>
</evidence>
<name>A0A0G3HE72_9CORY</name>
<gene>
    <name evidence="2" type="ORF">CUTER_01140</name>
</gene>
<dbReference type="RefSeq" id="WP_047258875.1">
    <property type="nucleotide sequence ID" value="NZ_CP011546.1"/>
</dbReference>
<organism evidence="2 3">
    <name type="scientific">Corynebacterium uterequi</name>
    <dbReference type="NCBI Taxonomy" id="1072256"/>
    <lineage>
        <taxon>Bacteria</taxon>
        <taxon>Bacillati</taxon>
        <taxon>Actinomycetota</taxon>
        <taxon>Actinomycetes</taxon>
        <taxon>Mycobacteriales</taxon>
        <taxon>Corynebacteriaceae</taxon>
        <taxon>Corynebacterium</taxon>
    </lineage>
</organism>
<sequence>MAVEIFRAFGLLQLGLFGAIAAAGVIGAALAATTRPDAFEAADRMAKFRWVAILLGSAFVTVTQFPFLSWIGMVAIGVYWFDVRPQLRDIVSGNYDW</sequence>
<reference evidence="2 3" key="1">
    <citation type="journal article" date="2015" name="Genome Announc.">
        <title>Virulence Factor Genes Detected in the Complete Genome Sequence of Corynebacterium uterequi DSM 45634, Isolated from the Uterus of a Maiden Mare.</title>
        <authorList>
            <person name="Ruckert C."/>
            <person name="Kriete M."/>
            <person name="Jaenicke S."/>
            <person name="Winkler A."/>
            <person name="Tauch A."/>
        </authorList>
    </citation>
    <scope>NUCLEOTIDE SEQUENCE [LARGE SCALE GENOMIC DNA]</scope>
    <source>
        <strain evidence="2 3">DSM 45634</strain>
    </source>
</reference>
<accession>A0A0G3HE72</accession>
<dbReference type="STRING" id="1072256.CUTER_01140"/>
<protein>
    <submittedName>
        <fullName evidence="2">Putative DUF2516 family protein</fullName>
    </submittedName>
</protein>
<evidence type="ECO:0000313" key="3">
    <source>
        <dbReference type="Proteomes" id="UP000035548"/>
    </source>
</evidence>
<dbReference type="Proteomes" id="UP000035548">
    <property type="component" value="Chromosome"/>
</dbReference>